<dbReference type="KEGG" id="nue:C5F50_08495"/>
<protein>
    <submittedName>
        <fullName evidence="1">Uncharacterized protein</fullName>
    </submittedName>
</protein>
<dbReference type="OrthoDB" id="381009at2157"/>
<accession>A0A7D5RGQ9</accession>
<dbReference type="RefSeq" id="WP_179370969.1">
    <property type="nucleotide sequence ID" value="NZ_CP026995.1"/>
</dbReference>
<dbReference type="EMBL" id="CP026995">
    <property type="protein sequence ID" value="QLH07105.1"/>
    <property type="molecule type" value="Genomic_DNA"/>
</dbReference>
<proteinExistence type="predicted"/>
<sequence>MSRTDLVSATLQIMKAIQNGEAYTLNKISKKTELNFRTVQKALNLIEACQKQLESKKINITHLGHATHIQMKSKSGITSMPMHIQKMLIRTSYYPTPDRNEEILVYLLQNGATKNTSAIQMNSSPILDELVTAEHVIKKGKKYYLSDMGAITAKGAMSLYPELI</sequence>
<dbReference type="AlphaFoldDB" id="A0A7D5RGQ9"/>
<evidence type="ECO:0000313" key="2">
    <source>
        <dbReference type="Proteomes" id="UP000509478"/>
    </source>
</evidence>
<evidence type="ECO:0000313" key="1">
    <source>
        <dbReference type="EMBL" id="QLH07105.1"/>
    </source>
</evidence>
<gene>
    <name evidence="1" type="ORF">C5F50_08495</name>
</gene>
<name>A0A7D5RGQ9_9ARCH</name>
<reference evidence="1 2" key="1">
    <citation type="submission" date="2018-02" db="EMBL/GenBank/DDBJ databases">
        <title>Complete genome of Nitrosopumilus ureaphilus PS0.</title>
        <authorList>
            <person name="Qin W."/>
            <person name="Zheng Y."/>
            <person name="Stahl D.A."/>
        </authorList>
    </citation>
    <scope>NUCLEOTIDE SEQUENCE [LARGE SCALE GENOMIC DNA]</scope>
    <source>
        <strain evidence="1 2">PS0</strain>
    </source>
</reference>
<keyword evidence="2" id="KW-1185">Reference proteome</keyword>
<dbReference type="GeneID" id="56068133"/>
<dbReference type="Proteomes" id="UP000509478">
    <property type="component" value="Chromosome"/>
</dbReference>
<organism evidence="1 2">
    <name type="scientific">Nitrosopumilus ureiphilus</name>
    <dbReference type="NCBI Taxonomy" id="1470067"/>
    <lineage>
        <taxon>Archaea</taxon>
        <taxon>Nitrososphaerota</taxon>
        <taxon>Nitrososphaeria</taxon>
        <taxon>Nitrosopumilales</taxon>
        <taxon>Nitrosopumilaceae</taxon>
        <taxon>Nitrosopumilus</taxon>
    </lineage>
</organism>